<proteinExistence type="predicted"/>
<protein>
    <recommendedName>
        <fullName evidence="3">DNA-directed RNA polymerase beta subunit</fullName>
    </recommendedName>
</protein>
<reference evidence="1" key="1">
    <citation type="submission" date="2023-08" db="EMBL/GenBank/DDBJ databases">
        <authorList>
            <person name="Page C.A."/>
            <person name="Perez-Diaz I.M."/>
        </authorList>
    </citation>
    <scope>NUCLEOTIDE SEQUENCE</scope>
    <source>
        <strain evidence="1">3.8.38</strain>
    </source>
</reference>
<comment type="caution">
    <text evidence="1">The sequence shown here is derived from an EMBL/GenBank/DDBJ whole genome shotgun (WGS) entry which is preliminary data.</text>
</comment>
<name>A0AAW8W8W1_9LACO</name>
<evidence type="ECO:0000313" key="2">
    <source>
        <dbReference type="Proteomes" id="UP001254075"/>
    </source>
</evidence>
<dbReference type="RefSeq" id="WP_097547191.1">
    <property type="nucleotide sequence ID" value="NZ_JAVLAM010000002.1"/>
</dbReference>
<evidence type="ECO:0008006" key="3">
    <source>
        <dbReference type="Google" id="ProtNLM"/>
    </source>
</evidence>
<dbReference type="AlphaFoldDB" id="A0AAW8W8W1"/>
<gene>
    <name evidence="1" type="ORF">RI532_12335</name>
</gene>
<sequence>MLKWQGFFLSDHTSAINKEVNSPIPKKRAEMSQTEISECLSEAWKYGKTVILQLNQVDINGTPTEFTGYIKGYQSEWIWVLIQGELHKITLTTIRNCQYK</sequence>
<organism evidence="1 2">
    <name type="scientific">Levilactobacillus namurensis</name>
    <dbReference type="NCBI Taxonomy" id="380393"/>
    <lineage>
        <taxon>Bacteria</taxon>
        <taxon>Bacillati</taxon>
        <taxon>Bacillota</taxon>
        <taxon>Bacilli</taxon>
        <taxon>Lactobacillales</taxon>
        <taxon>Lactobacillaceae</taxon>
        <taxon>Levilactobacillus</taxon>
    </lineage>
</organism>
<dbReference type="Proteomes" id="UP001254075">
    <property type="component" value="Unassembled WGS sequence"/>
</dbReference>
<accession>A0AAW8W8W1</accession>
<evidence type="ECO:0000313" key="1">
    <source>
        <dbReference type="EMBL" id="MDT7015172.1"/>
    </source>
</evidence>
<dbReference type="EMBL" id="JAVLAM010000002">
    <property type="protein sequence ID" value="MDT7015172.1"/>
    <property type="molecule type" value="Genomic_DNA"/>
</dbReference>